<evidence type="ECO:0000256" key="7">
    <source>
        <dbReference type="ARBA" id="ARBA00022827"/>
    </source>
</evidence>
<dbReference type="PANTHER" id="PTHR30040">
    <property type="entry name" value="THIAMINE BIOSYNTHESIS LIPOPROTEIN APBE"/>
    <property type="match status" value="1"/>
</dbReference>
<dbReference type="Pfam" id="PF02424">
    <property type="entry name" value="ApbE"/>
    <property type="match status" value="1"/>
</dbReference>
<evidence type="ECO:0000256" key="3">
    <source>
        <dbReference type="ARBA" id="ARBA00016337"/>
    </source>
</evidence>
<dbReference type="PANTHER" id="PTHR30040:SF2">
    <property type="entry name" value="FAD:PROTEIN FMN TRANSFERASE"/>
    <property type="match status" value="1"/>
</dbReference>
<evidence type="ECO:0000313" key="13">
    <source>
        <dbReference type="EMBL" id="CAB4688129.1"/>
    </source>
</evidence>
<dbReference type="EC" id="2.7.1.180" evidence="2"/>
<accession>A0A6J6BIF3</accession>
<evidence type="ECO:0000256" key="1">
    <source>
        <dbReference type="ARBA" id="ARBA00001946"/>
    </source>
</evidence>
<reference evidence="11" key="1">
    <citation type="submission" date="2020-05" db="EMBL/GenBank/DDBJ databases">
        <authorList>
            <person name="Chiriac C."/>
            <person name="Salcher M."/>
            <person name="Ghai R."/>
            <person name="Kavagutti S V."/>
        </authorList>
    </citation>
    <scope>NUCLEOTIDE SEQUENCE</scope>
</reference>
<dbReference type="Gene3D" id="3.10.520.10">
    <property type="entry name" value="ApbE-like domains"/>
    <property type="match status" value="1"/>
</dbReference>
<keyword evidence="7" id="KW-0274">FAD</keyword>
<comment type="cofactor">
    <cofactor evidence="1">
        <name>Mg(2+)</name>
        <dbReference type="ChEBI" id="CHEBI:18420"/>
    </cofactor>
</comment>
<evidence type="ECO:0000256" key="9">
    <source>
        <dbReference type="ARBA" id="ARBA00031306"/>
    </source>
</evidence>
<dbReference type="AlphaFoldDB" id="A0A6J6BIF3"/>
<proteinExistence type="predicted"/>
<name>A0A6J6BIF3_9ZZZZ</name>
<evidence type="ECO:0000313" key="11">
    <source>
        <dbReference type="EMBL" id="CAB4538524.1"/>
    </source>
</evidence>
<keyword evidence="5" id="KW-0808">Transferase</keyword>
<dbReference type="EMBL" id="CAEZTR010000018">
    <property type="protein sequence ID" value="CAB4570000.1"/>
    <property type="molecule type" value="Genomic_DNA"/>
</dbReference>
<evidence type="ECO:0000256" key="10">
    <source>
        <dbReference type="ARBA" id="ARBA00048540"/>
    </source>
</evidence>
<keyword evidence="8" id="KW-0460">Magnesium</keyword>
<comment type="catalytic activity">
    <reaction evidence="10">
        <text>L-threonyl-[protein] + FAD = FMN-L-threonyl-[protein] + AMP + H(+)</text>
        <dbReference type="Rhea" id="RHEA:36847"/>
        <dbReference type="Rhea" id="RHEA-COMP:11060"/>
        <dbReference type="Rhea" id="RHEA-COMP:11061"/>
        <dbReference type="ChEBI" id="CHEBI:15378"/>
        <dbReference type="ChEBI" id="CHEBI:30013"/>
        <dbReference type="ChEBI" id="CHEBI:57692"/>
        <dbReference type="ChEBI" id="CHEBI:74257"/>
        <dbReference type="ChEBI" id="CHEBI:456215"/>
        <dbReference type="EC" id="2.7.1.180"/>
    </reaction>
</comment>
<organism evidence="11">
    <name type="scientific">freshwater metagenome</name>
    <dbReference type="NCBI Taxonomy" id="449393"/>
    <lineage>
        <taxon>unclassified sequences</taxon>
        <taxon>metagenomes</taxon>
        <taxon>ecological metagenomes</taxon>
    </lineage>
</organism>
<dbReference type="GO" id="GO:0016740">
    <property type="term" value="F:transferase activity"/>
    <property type="evidence" value="ECO:0007669"/>
    <property type="project" value="UniProtKB-KW"/>
</dbReference>
<keyword evidence="4" id="KW-0285">Flavoprotein</keyword>
<dbReference type="SUPFAM" id="SSF143631">
    <property type="entry name" value="ApbE-like"/>
    <property type="match status" value="1"/>
</dbReference>
<keyword evidence="6" id="KW-0479">Metal-binding</keyword>
<dbReference type="InterPro" id="IPR024932">
    <property type="entry name" value="ApbE"/>
</dbReference>
<evidence type="ECO:0000256" key="8">
    <source>
        <dbReference type="ARBA" id="ARBA00022842"/>
    </source>
</evidence>
<evidence type="ECO:0000256" key="2">
    <source>
        <dbReference type="ARBA" id="ARBA00011955"/>
    </source>
</evidence>
<dbReference type="GO" id="GO:0046872">
    <property type="term" value="F:metal ion binding"/>
    <property type="evidence" value="ECO:0007669"/>
    <property type="project" value="UniProtKB-KW"/>
</dbReference>
<evidence type="ECO:0000256" key="5">
    <source>
        <dbReference type="ARBA" id="ARBA00022679"/>
    </source>
</evidence>
<protein>
    <recommendedName>
        <fullName evidence="3">FAD:protein FMN transferase</fullName>
        <ecNumber evidence="2">2.7.1.180</ecNumber>
    </recommendedName>
    <alternativeName>
        <fullName evidence="9">Flavin transferase</fullName>
    </alternativeName>
</protein>
<dbReference type="InterPro" id="IPR003374">
    <property type="entry name" value="ApbE-like_sf"/>
</dbReference>
<dbReference type="EMBL" id="CAEZSU010000002">
    <property type="protein sequence ID" value="CAB4538524.1"/>
    <property type="molecule type" value="Genomic_DNA"/>
</dbReference>
<evidence type="ECO:0000313" key="12">
    <source>
        <dbReference type="EMBL" id="CAB4570000.1"/>
    </source>
</evidence>
<evidence type="ECO:0000256" key="4">
    <source>
        <dbReference type="ARBA" id="ARBA00022630"/>
    </source>
</evidence>
<evidence type="ECO:0000256" key="6">
    <source>
        <dbReference type="ARBA" id="ARBA00022723"/>
    </source>
</evidence>
<gene>
    <name evidence="11" type="ORF">UFOPK1495_00051</name>
    <name evidence="12" type="ORF">UFOPK1711_00446</name>
    <name evidence="13" type="ORF">UFOPK2350_01426</name>
</gene>
<dbReference type="PIRSF" id="PIRSF006268">
    <property type="entry name" value="ApbE"/>
    <property type="match status" value="1"/>
</dbReference>
<dbReference type="EMBL" id="CAEZXE010000144">
    <property type="protein sequence ID" value="CAB4688129.1"/>
    <property type="molecule type" value="Genomic_DNA"/>
</dbReference>
<sequence>MGTAVEVQLVLAGTDADAEGRSYISAAVEEMVRLQNIFSSVDPTSEFSRWARNDIAEISTELTQVLCESAHWQHSSSGRFNPAVAELTEFWNSAQSAETMPDTASAQRIADAIASPRWQTSRSGAVEQLGDCSRCTLNAFAKGWIVDRAVEHLLKHHSVRTVTVNAGGDLRRSGADPLIVGIENPFRPFDNEPPIAAISISNAAVATSGSARKGFRIGDKKFGHVIDPRSGWPVEATVSLSVVADTAATADALATILGVQQPTDAIDEANENGIPIFIVDSDGRQHRSDPWKQIEVDLS</sequence>